<accession>A0A5B8V758</accession>
<evidence type="ECO:0000313" key="2">
    <source>
        <dbReference type="Proteomes" id="UP000321533"/>
    </source>
</evidence>
<dbReference type="InterPro" id="IPR019619">
    <property type="entry name" value="DUF2490"/>
</dbReference>
<dbReference type="Proteomes" id="UP000321533">
    <property type="component" value="Chromosome"/>
</dbReference>
<dbReference type="AlphaFoldDB" id="A0A5B8V758"/>
<dbReference type="KEGG" id="pgin:FRZ67_04105"/>
<gene>
    <name evidence="1" type="ORF">FRZ67_04105</name>
</gene>
<name>A0A5B8V758_9BACT</name>
<protein>
    <submittedName>
        <fullName evidence="1">DUF2490 domain-containing protein</fullName>
    </submittedName>
</protein>
<keyword evidence="2" id="KW-1185">Reference proteome</keyword>
<proteinExistence type="predicted"/>
<reference evidence="1 2" key="1">
    <citation type="journal article" date="2016" name="Int. J. Syst. Evol. Microbiol.">
        <title>Panacibacter ginsenosidivorans gen. nov., sp. nov., with ginsenoside converting activity isolated from soil of a ginseng field.</title>
        <authorList>
            <person name="Siddiqi M.Z."/>
            <person name="Muhammad Shafi S."/>
            <person name="Choi K.D."/>
            <person name="Im W.T."/>
        </authorList>
    </citation>
    <scope>NUCLEOTIDE SEQUENCE [LARGE SCALE GENOMIC DNA]</scope>
    <source>
        <strain evidence="1 2">Gsoil1550</strain>
    </source>
</reference>
<dbReference type="EMBL" id="CP042435">
    <property type="protein sequence ID" value="QEC66516.1"/>
    <property type="molecule type" value="Genomic_DNA"/>
</dbReference>
<organism evidence="1 2">
    <name type="scientific">Panacibacter ginsenosidivorans</name>
    <dbReference type="NCBI Taxonomy" id="1813871"/>
    <lineage>
        <taxon>Bacteria</taxon>
        <taxon>Pseudomonadati</taxon>
        <taxon>Bacteroidota</taxon>
        <taxon>Chitinophagia</taxon>
        <taxon>Chitinophagales</taxon>
        <taxon>Chitinophagaceae</taxon>
        <taxon>Panacibacter</taxon>
    </lineage>
</organism>
<sequence>MFYKDQLIFEEIIEVKFNLKARLALAAIFTVTGYLNSNAQTTAKKITTRPVAWYNYLNTLELSARSFITTQLSERTYLDNGHQAQALVWSKINHTLGEHWDAGLGFAYFLTRSFDPASTNTLSVPELRPFEEFNYKQKINKIALNHRYRIEERYVRKTENDKLTDGYNFSFRFRYQFNVDYNLFKSKDNTRSFSIKAGDEIIINAGRHIINNMFDQNRIFVSLNYQPVNNVSVELGYMNAFQERSSGNQYYNANIYRLSVFHKIRLYK</sequence>
<dbReference type="Pfam" id="PF10677">
    <property type="entry name" value="DUF2490"/>
    <property type="match status" value="1"/>
</dbReference>
<evidence type="ECO:0000313" key="1">
    <source>
        <dbReference type="EMBL" id="QEC66516.1"/>
    </source>
</evidence>